<evidence type="ECO:0000256" key="5">
    <source>
        <dbReference type="ARBA" id="ARBA00022842"/>
    </source>
</evidence>
<keyword evidence="3" id="KW-0479">Metal-binding</keyword>
<dbReference type="PANTHER" id="PTHR10885">
    <property type="entry name" value="ISOPENTENYL-DIPHOSPHATE DELTA-ISOMERASE"/>
    <property type="match status" value="1"/>
</dbReference>
<evidence type="ECO:0000313" key="8">
    <source>
        <dbReference type="Proteomes" id="UP001205185"/>
    </source>
</evidence>
<dbReference type="InterPro" id="IPR020084">
    <property type="entry name" value="NUDIX_hydrolase_CS"/>
</dbReference>
<reference evidence="7 8" key="1">
    <citation type="submission" date="2022-06" db="EMBL/GenBank/DDBJ databases">
        <title>Genomic Encyclopedia of Archaeal and Bacterial Type Strains, Phase II (KMG-II): from individual species to whole genera.</title>
        <authorList>
            <person name="Goeker M."/>
        </authorList>
    </citation>
    <scope>NUCLEOTIDE SEQUENCE [LARGE SCALE GENOMIC DNA]</scope>
    <source>
        <strain evidence="7 8">DSM 44255</strain>
    </source>
</reference>
<evidence type="ECO:0000313" key="7">
    <source>
        <dbReference type="EMBL" id="MCP2268562.1"/>
    </source>
</evidence>
<comment type="similarity">
    <text evidence="2">Belongs to the Nudix hydrolase family.</text>
</comment>
<comment type="cofactor">
    <cofactor evidence="1">
        <name>Mg(2+)</name>
        <dbReference type="ChEBI" id="CHEBI:18420"/>
    </cofactor>
</comment>
<dbReference type="RefSeq" id="WP_253885439.1">
    <property type="nucleotide sequence ID" value="NZ_BAAAVB010000006.1"/>
</dbReference>
<keyword evidence="4" id="KW-0378">Hydrolase</keyword>
<accession>A0ABT1I7G8</accession>
<dbReference type="Proteomes" id="UP001205185">
    <property type="component" value="Unassembled WGS sequence"/>
</dbReference>
<dbReference type="SUPFAM" id="SSF55811">
    <property type="entry name" value="Nudix"/>
    <property type="match status" value="1"/>
</dbReference>
<dbReference type="InterPro" id="IPR024195">
    <property type="entry name" value="NUDIX_hydrolase_YfcD_pred"/>
</dbReference>
<feature type="domain" description="Nudix hydrolase" evidence="6">
    <location>
        <begin position="27"/>
        <end position="156"/>
    </location>
</feature>
<dbReference type="Gene3D" id="3.90.79.10">
    <property type="entry name" value="Nucleoside Triphosphate Pyrophosphohydrolase"/>
    <property type="match status" value="1"/>
</dbReference>
<dbReference type="PANTHER" id="PTHR10885:SF0">
    <property type="entry name" value="ISOPENTENYL-DIPHOSPHATE DELTA-ISOMERASE"/>
    <property type="match status" value="1"/>
</dbReference>
<evidence type="ECO:0000256" key="4">
    <source>
        <dbReference type="ARBA" id="ARBA00022801"/>
    </source>
</evidence>
<dbReference type="PROSITE" id="PS51462">
    <property type="entry name" value="NUDIX"/>
    <property type="match status" value="1"/>
</dbReference>
<evidence type="ECO:0000256" key="3">
    <source>
        <dbReference type="ARBA" id="ARBA00022723"/>
    </source>
</evidence>
<gene>
    <name evidence="7" type="ORF">LV75_001048</name>
</gene>
<keyword evidence="5" id="KW-0460">Magnesium</keyword>
<dbReference type="EMBL" id="JAMTCO010000002">
    <property type="protein sequence ID" value="MCP2268562.1"/>
    <property type="molecule type" value="Genomic_DNA"/>
</dbReference>
<organism evidence="7 8">
    <name type="scientific">Actinokineospora diospyrosa</name>
    <dbReference type="NCBI Taxonomy" id="103728"/>
    <lineage>
        <taxon>Bacteria</taxon>
        <taxon>Bacillati</taxon>
        <taxon>Actinomycetota</taxon>
        <taxon>Actinomycetes</taxon>
        <taxon>Pseudonocardiales</taxon>
        <taxon>Pseudonocardiaceae</taxon>
        <taxon>Actinokineospora</taxon>
    </lineage>
</organism>
<evidence type="ECO:0000256" key="2">
    <source>
        <dbReference type="ARBA" id="ARBA00005582"/>
    </source>
</evidence>
<name>A0ABT1I7G8_9PSEU</name>
<comment type="caution">
    <text evidence="7">The sequence shown here is derived from an EMBL/GenBank/DDBJ whole genome shotgun (WGS) entry which is preliminary data.</text>
</comment>
<dbReference type="PROSITE" id="PS00893">
    <property type="entry name" value="NUDIX_BOX"/>
    <property type="match status" value="1"/>
</dbReference>
<proteinExistence type="inferred from homology"/>
<sequence length="166" mass="18274">MEVVAHYDAAGAVIGAVPRPRMRAEGLWHACTSVLLRSGDGERVYVHRRTDTKDIFPGAHDCWAGGVVAAGESVEDCATRELAEELGVSGVPLTPLFTLPVELPPLRVHVFAYETHWDGPVVHQEAEVADGWWMSVDELRDRLGDPSWPFVPDGKLAALEWLRRLG</sequence>
<keyword evidence="8" id="KW-1185">Reference proteome</keyword>
<dbReference type="CDD" id="cd04697">
    <property type="entry name" value="NUDIX_Hydrolase"/>
    <property type="match status" value="1"/>
</dbReference>
<dbReference type="InterPro" id="IPR000086">
    <property type="entry name" value="NUDIX_hydrolase_dom"/>
</dbReference>
<dbReference type="PIRSF" id="PIRSF017340">
    <property type="entry name" value="Nudix_hydro"/>
    <property type="match status" value="1"/>
</dbReference>
<dbReference type="InterPro" id="IPR015797">
    <property type="entry name" value="NUDIX_hydrolase-like_dom_sf"/>
</dbReference>
<protein>
    <submittedName>
        <fullName evidence="7">NUDIX domain-containing protein</fullName>
    </submittedName>
</protein>
<evidence type="ECO:0000259" key="6">
    <source>
        <dbReference type="PROSITE" id="PS51462"/>
    </source>
</evidence>
<dbReference type="Pfam" id="PF00293">
    <property type="entry name" value="NUDIX"/>
    <property type="match status" value="1"/>
</dbReference>
<evidence type="ECO:0000256" key="1">
    <source>
        <dbReference type="ARBA" id="ARBA00001946"/>
    </source>
</evidence>